<organism evidence="9 10">
    <name type="scientific">Azospirillum cavernae</name>
    <dbReference type="NCBI Taxonomy" id="2320860"/>
    <lineage>
        <taxon>Bacteria</taxon>
        <taxon>Pseudomonadati</taxon>
        <taxon>Pseudomonadota</taxon>
        <taxon>Alphaproteobacteria</taxon>
        <taxon>Rhodospirillales</taxon>
        <taxon>Azospirillaceae</taxon>
        <taxon>Azospirillum</taxon>
    </lineage>
</organism>
<comment type="catalytic activity">
    <reaction evidence="1 7">
        <text>guanosine(46) in tRNA + S-adenosyl-L-methionine = N(7)-methylguanosine(46) in tRNA + S-adenosyl-L-homocysteine</text>
        <dbReference type="Rhea" id="RHEA:42708"/>
        <dbReference type="Rhea" id="RHEA-COMP:10188"/>
        <dbReference type="Rhea" id="RHEA-COMP:10189"/>
        <dbReference type="ChEBI" id="CHEBI:57856"/>
        <dbReference type="ChEBI" id="CHEBI:59789"/>
        <dbReference type="ChEBI" id="CHEBI:74269"/>
        <dbReference type="ChEBI" id="CHEBI:74480"/>
        <dbReference type="EC" id="2.1.1.33"/>
    </reaction>
</comment>
<dbReference type="EMBL" id="QYUL01000002">
    <property type="protein sequence ID" value="RJF81510.1"/>
    <property type="molecule type" value="Genomic_DNA"/>
</dbReference>
<gene>
    <name evidence="7 9" type="primary">trmB</name>
    <name evidence="9" type="ORF">D3877_15285</name>
</gene>
<dbReference type="GO" id="GO:0008176">
    <property type="term" value="F:tRNA (guanine(46)-N7)-methyltransferase activity"/>
    <property type="evidence" value="ECO:0007669"/>
    <property type="project" value="UniProtKB-UniRule"/>
</dbReference>
<evidence type="ECO:0000313" key="10">
    <source>
        <dbReference type="Proteomes" id="UP000283458"/>
    </source>
</evidence>
<keyword evidence="4 7" id="KW-0808">Transferase</keyword>
<feature type="binding site" evidence="7">
    <location>
        <position position="131"/>
    </location>
    <ligand>
        <name>S-adenosyl-L-methionine</name>
        <dbReference type="ChEBI" id="CHEBI:59789"/>
    </ligand>
</feature>
<dbReference type="OrthoDB" id="9802090at2"/>
<accession>A0A418VWJ8</accession>
<dbReference type="Gene3D" id="3.40.50.150">
    <property type="entry name" value="Vaccinia Virus protein VP39"/>
    <property type="match status" value="1"/>
</dbReference>
<comment type="pathway">
    <text evidence="7">tRNA modification; N(7)-methylguanine-tRNA biosynthesis.</text>
</comment>
<evidence type="ECO:0000256" key="1">
    <source>
        <dbReference type="ARBA" id="ARBA00000142"/>
    </source>
</evidence>
<feature type="compositionally biased region" description="Low complexity" evidence="8">
    <location>
        <begin position="7"/>
        <end position="20"/>
    </location>
</feature>
<sequence length="253" mass="27949">MTDSTLSTDAAADSETETTSGDVKNRVYGRRKGRPLHKRKTSLLTSLLPTLEIPTPAPGDRLDPHAVFGAPVEDVWLEVGFGGGHHLAQVATDNPTVGVIGAEPFINGVASLLALVEDAGLDKRVRILPDDARPLINALPDASVGRAFVLFADPWPKTRHHSRRFIGPENLARLSRVLKDGAELRVASDDMGLVRWSLEHLVKHPDFTWTARVPSDWRVRPSDWPPTRYEEKAIEAGRKPVFLRFVRNPRDSA</sequence>
<dbReference type="HAMAP" id="MF_01057">
    <property type="entry name" value="tRNA_methyltr_TrmB"/>
    <property type="match status" value="1"/>
</dbReference>
<feature type="binding site" evidence="7">
    <location>
        <position position="189"/>
    </location>
    <ligand>
        <name>substrate</name>
    </ligand>
</feature>
<dbReference type="PANTHER" id="PTHR23417:SF14">
    <property type="entry name" value="PENTACOTRIPEPTIDE-REPEAT REGION OF PRORP DOMAIN-CONTAINING PROTEIN"/>
    <property type="match status" value="1"/>
</dbReference>
<feature type="binding site" evidence="7">
    <location>
        <position position="153"/>
    </location>
    <ligand>
        <name>S-adenosyl-L-methionine</name>
        <dbReference type="ChEBI" id="CHEBI:59789"/>
    </ligand>
</feature>
<evidence type="ECO:0000313" key="9">
    <source>
        <dbReference type="EMBL" id="RJF81510.1"/>
    </source>
</evidence>
<keyword evidence="6 7" id="KW-0819">tRNA processing</keyword>
<keyword evidence="10" id="KW-1185">Reference proteome</keyword>
<dbReference type="EC" id="2.1.1.33" evidence="7"/>
<evidence type="ECO:0000256" key="8">
    <source>
        <dbReference type="SAM" id="MobiDB-lite"/>
    </source>
</evidence>
<keyword evidence="5 7" id="KW-0949">S-adenosyl-L-methionine</keyword>
<evidence type="ECO:0000256" key="7">
    <source>
        <dbReference type="HAMAP-Rule" id="MF_01057"/>
    </source>
</evidence>
<feature type="region of interest" description="Disordered" evidence="8">
    <location>
        <begin position="1"/>
        <end position="32"/>
    </location>
</feature>
<dbReference type="UniPathway" id="UPA00989"/>
<reference evidence="9 10" key="1">
    <citation type="submission" date="2018-09" db="EMBL/GenBank/DDBJ databases">
        <authorList>
            <person name="Zhu H."/>
        </authorList>
    </citation>
    <scope>NUCLEOTIDE SEQUENCE [LARGE SCALE GENOMIC DNA]</scope>
    <source>
        <strain evidence="9 10">K2W22B-5</strain>
    </source>
</reference>
<protein>
    <recommendedName>
        <fullName evidence="7">tRNA (guanine-N(7)-)-methyltransferase</fullName>
        <ecNumber evidence="7">2.1.1.33</ecNumber>
    </recommendedName>
    <alternativeName>
        <fullName evidence="7">tRNA (guanine(46)-N(7))-methyltransferase</fullName>
    </alternativeName>
    <alternativeName>
        <fullName evidence="7">tRNA(m7G46)-methyltransferase</fullName>
    </alternativeName>
</protein>
<dbReference type="PANTHER" id="PTHR23417">
    <property type="entry name" value="3-DEOXY-D-MANNO-OCTULOSONIC-ACID TRANSFERASE/TRNA GUANINE-N 7 - -METHYLTRANSFERASE"/>
    <property type="match status" value="1"/>
</dbReference>
<dbReference type="SUPFAM" id="SSF53335">
    <property type="entry name" value="S-adenosyl-L-methionine-dependent methyltransferases"/>
    <property type="match status" value="1"/>
</dbReference>
<evidence type="ECO:0000256" key="3">
    <source>
        <dbReference type="ARBA" id="ARBA00022603"/>
    </source>
</evidence>
<dbReference type="InterPro" id="IPR055361">
    <property type="entry name" value="tRNA_methyltr_TrmB_bact"/>
</dbReference>
<name>A0A418VWJ8_9PROT</name>
<feature type="binding site" evidence="7">
    <location>
        <position position="78"/>
    </location>
    <ligand>
        <name>S-adenosyl-L-methionine</name>
        <dbReference type="ChEBI" id="CHEBI:59789"/>
    </ligand>
</feature>
<evidence type="ECO:0000256" key="5">
    <source>
        <dbReference type="ARBA" id="ARBA00022691"/>
    </source>
</evidence>
<dbReference type="InterPro" id="IPR029063">
    <property type="entry name" value="SAM-dependent_MTases_sf"/>
</dbReference>
<comment type="function">
    <text evidence="2 7">Catalyzes the formation of N(7)-methylguanine at position 46 (m7G46) in tRNA.</text>
</comment>
<dbReference type="Pfam" id="PF02390">
    <property type="entry name" value="Methyltransf_4"/>
    <property type="match status" value="1"/>
</dbReference>
<comment type="caution">
    <text evidence="9">The sequence shown here is derived from an EMBL/GenBank/DDBJ whole genome shotgun (WGS) entry which is preliminary data.</text>
</comment>
<comment type="similarity">
    <text evidence="7">Belongs to the class I-like SAM-binding methyltransferase superfamily. TrmB family.</text>
</comment>
<keyword evidence="3 7" id="KW-0489">Methyltransferase</keyword>
<proteinExistence type="inferred from homology"/>
<dbReference type="InterPro" id="IPR003358">
    <property type="entry name" value="tRNA_(Gua-N-7)_MeTrfase_Trmb"/>
</dbReference>
<dbReference type="RefSeq" id="WP_119831601.1">
    <property type="nucleotide sequence ID" value="NZ_QYUL01000002.1"/>
</dbReference>
<comment type="caution">
    <text evidence="7">Lacks conserved residue(s) required for the propagation of feature annotation.</text>
</comment>
<dbReference type="GO" id="GO:0043527">
    <property type="term" value="C:tRNA methyltransferase complex"/>
    <property type="evidence" value="ECO:0007669"/>
    <property type="project" value="TreeGrafter"/>
</dbReference>
<dbReference type="AlphaFoldDB" id="A0A418VWJ8"/>
<feature type="binding site" evidence="7">
    <location>
        <begin position="227"/>
        <end position="230"/>
    </location>
    <ligand>
        <name>substrate</name>
    </ligand>
</feature>
<evidence type="ECO:0000256" key="6">
    <source>
        <dbReference type="ARBA" id="ARBA00022694"/>
    </source>
</evidence>
<evidence type="ECO:0000256" key="2">
    <source>
        <dbReference type="ARBA" id="ARBA00003015"/>
    </source>
</evidence>
<dbReference type="Proteomes" id="UP000283458">
    <property type="component" value="Unassembled WGS sequence"/>
</dbReference>
<feature type="binding site" evidence="7">
    <location>
        <position position="103"/>
    </location>
    <ligand>
        <name>S-adenosyl-L-methionine</name>
        <dbReference type="ChEBI" id="CHEBI:59789"/>
    </ligand>
</feature>
<feature type="binding site" evidence="7">
    <location>
        <position position="157"/>
    </location>
    <ligand>
        <name>substrate</name>
    </ligand>
</feature>
<dbReference type="PROSITE" id="PS51625">
    <property type="entry name" value="SAM_MT_TRMB"/>
    <property type="match status" value="1"/>
</dbReference>
<evidence type="ECO:0000256" key="4">
    <source>
        <dbReference type="ARBA" id="ARBA00022679"/>
    </source>
</evidence>